<dbReference type="Pfam" id="PF07366">
    <property type="entry name" value="SnoaL"/>
    <property type="match status" value="1"/>
</dbReference>
<dbReference type="Gene3D" id="3.10.450.50">
    <property type="match status" value="1"/>
</dbReference>
<dbReference type="SUPFAM" id="SSF54427">
    <property type="entry name" value="NTF2-like"/>
    <property type="match status" value="1"/>
</dbReference>
<dbReference type="InterPro" id="IPR009959">
    <property type="entry name" value="Cyclase_SnoaL-like"/>
</dbReference>
<dbReference type="PANTHER" id="PTHR38436">
    <property type="entry name" value="POLYKETIDE CYCLASE SNOAL-LIKE DOMAIN"/>
    <property type="match status" value="1"/>
</dbReference>
<dbReference type="GO" id="GO:0030638">
    <property type="term" value="P:polyketide metabolic process"/>
    <property type="evidence" value="ECO:0007669"/>
    <property type="project" value="InterPro"/>
</dbReference>
<accession>A0AAW4PTF6</accession>
<protein>
    <submittedName>
        <fullName evidence="1">Ester cyclase</fullName>
    </submittedName>
</protein>
<comment type="caution">
    <text evidence="1">The sequence shown here is derived from an EMBL/GenBank/DDBJ whole genome shotgun (WGS) entry which is preliminary data.</text>
</comment>
<dbReference type="Proteomes" id="UP001430377">
    <property type="component" value="Unassembled WGS sequence"/>
</dbReference>
<name>A0AAW4PTF6_9EURY</name>
<sequence length="140" mass="15731">MPEVTAEVENVIRDYESLWNEGNYAEIPALVADSFVLQDPSYPETVRGRDSFETYLRELREGFPDFHVEIEDMATSGGKVMAKWTMTGTHEGEFAEIPPTGNSVELEGMDTVEIADGTVQEHQIYYDTQSLFEQVGLTDA</sequence>
<dbReference type="EMBL" id="RKLR01000006">
    <property type="protein sequence ID" value="MBX0324409.1"/>
    <property type="molecule type" value="Genomic_DNA"/>
</dbReference>
<proteinExistence type="predicted"/>
<evidence type="ECO:0000313" key="2">
    <source>
        <dbReference type="Proteomes" id="UP001430377"/>
    </source>
</evidence>
<gene>
    <name evidence="1" type="ORF">EGH21_15375</name>
</gene>
<organism evidence="1 2">
    <name type="scientific">Haloarcula rubra</name>
    <dbReference type="NCBI Taxonomy" id="2487747"/>
    <lineage>
        <taxon>Archaea</taxon>
        <taxon>Methanobacteriati</taxon>
        <taxon>Methanobacteriota</taxon>
        <taxon>Stenosarchaea group</taxon>
        <taxon>Halobacteria</taxon>
        <taxon>Halobacteriales</taxon>
        <taxon>Haloarculaceae</taxon>
        <taxon>Haloarcula</taxon>
    </lineage>
</organism>
<keyword evidence="2" id="KW-1185">Reference proteome</keyword>
<dbReference type="PANTHER" id="PTHR38436:SF1">
    <property type="entry name" value="ESTER CYCLASE"/>
    <property type="match status" value="1"/>
</dbReference>
<dbReference type="RefSeq" id="WP_220619361.1">
    <property type="nucleotide sequence ID" value="NZ_RKLR01000006.1"/>
</dbReference>
<reference evidence="1 2" key="1">
    <citation type="submission" date="2021-06" db="EMBL/GenBank/DDBJ databases">
        <title>Halomicroarcula sp. a new haloarchaeum isolated from saline soil.</title>
        <authorList>
            <person name="Duran-Viseras A."/>
            <person name="Sanchez-Porro C."/>
            <person name="Ventosa A."/>
        </authorList>
    </citation>
    <scope>NUCLEOTIDE SEQUENCE [LARGE SCALE GENOMIC DNA]</scope>
    <source>
        <strain evidence="1 2">F13</strain>
    </source>
</reference>
<dbReference type="InterPro" id="IPR032710">
    <property type="entry name" value="NTF2-like_dom_sf"/>
</dbReference>
<evidence type="ECO:0000313" key="1">
    <source>
        <dbReference type="EMBL" id="MBX0324409.1"/>
    </source>
</evidence>
<dbReference type="AlphaFoldDB" id="A0AAW4PTF6"/>